<feature type="transmembrane region" description="Helical" evidence="1">
    <location>
        <begin position="73"/>
        <end position="94"/>
    </location>
</feature>
<sequence length="304" mass="31671">MESHSVPVASAPGPRPRVWTVFVAFVVMFGLLVTGSVIVNHIATGIEAAKAGVDPSDSVAQAALAEKVEALPWPTVVLVMMVGTVALSLALLGGRLSPQPLRERLRLTAGVPLPAWAWLTAAVGCFAVGQSLESLAVLTGAWSWTGSLKGFEAASQGPLGTFALLLFFGSPVAGTAEELFFRGYVQTRLVERWGPKAGVVGAATLFGLLHLDPIHGPITLVVALFLGWLAVHTGSVRLPIFVHILNNGTSFLLGRYAPPSSEYPASVHTALLCVSALLVVGAVVLLRRIPEAPKPEAAAMLAGA</sequence>
<dbReference type="AlphaFoldDB" id="A0A7Y4KHZ2"/>
<dbReference type="InterPro" id="IPR003675">
    <property type="entry name" value="Rce1/LyrA-like_dom"/>
</dbReference>
<dbReference type="Pfam" id="PF02517">
    <property type="entry name" value="Rce1-like"/>
    <property type="match status" value="1"/>
</dbReference>
<accession>A0A7Y4KHZ2</accession>
<evidence type="ECO:0000313" key="4">
    <source>
        <dbReference type="Proteomes" id="UP000563426"/>
    </source>
</evidence>
<feature type="transmembrane region" description="Helical" evidence="1">
    <location>
        <begin position="162"/>
        <end position="181"/>
    </location>
</feature>
<keyword evidence="3" id="KW-0482">Metalloprotease</keyword>
<name>A0A7Y4KHZ2_9BACT</name>
<gene>
    <name evidence="3" type="ORF">HMI49_10585</name>
</gene>
<dbReference type="PANTHER" id="PTHR36435:SF1">
    <property type="entry name" value="CAAX AMINO TERMINAL PROTEASE FAMILY PROTEIN"/>
    <property type="match status" value="1"/>
</dbReference>
<evidence type="ECO:0000259" key="2">
    <source>
        <dbReference type="Pfam" id="PF02517"/>
    </source>
</evidence>
<keyword evidence="1" id="KW-1133">Transmembrane helix</keyword>
<dbReference type="PANTHER" id="PTHR36435">
    <property type="entry name" value="SLR1288 PROTEIN"/>
    <property type="match status" value="1"/>
</dbReference>
<keyword evidence="3" id="KW-0378">Hydrolase</keyword>
<comment type="caution">
    <text evidence="3">The sequence shown here is derived from an EMBL/GenBank/DDBJ whole genome shotgun (WGS) entry which is preliminary data.</text>
</comment>
<evidence type="ECO:0000313" key="3">
    <source>
        <dbReference type="EMBL" id="NOK33645.1"/>
    </source>
</evidence>
<dbReference type="GO" id="GO:0080120">
    <property type="term" value="P:CAAX-box protein maturation"/>
    <property type="evidence" value="ECO:0007669"/>
    <property type="project" value="UniProtKB-ARBA"/>
</dbReference>
<evidence type="ECO:0000256" key="1">
    <source>
        <dbReference type="SAM" id="Phobius"/>
    </source>
</evidence>
<proteinExistence type="predicted"/>
<feature type="transmembrane region" description="Helical" evidence="1">
    <location>
        <begin position="21"/>
        <end position="43"/>
    </location>
</feature>
<dbReference type="GO" id="GO:0004175">
    <property type="term" value="F:endopeptidase activity"/>
    <property type="evidence" value="ECO:0007669"/>
    <property type="project" value="UniProtKB-ARBA"/>
</dbReference>
<dbReference type="EMBL" id="JABFJV010000043">
    <property type="protein sequence ID" value="NOK33645.1"/>
    <property type="molecule type" value="Genomic_DNA"/>
</dbReference>
<keyword evidence="1" id="KW-0472">Membrane</keyword>
<feature type="domain" description="CAAX prenyl protease 2/Lysostaphin resistance protein A-like" evidence="2">
    <location>
        <begin position="162"/>
        <end position="248"/>
    </location>
</feature>
<dbReference type="RefSeq" id="WP_171434391.1">
    <property type="nucleotide sequence ID" value="NZ_JABFJV010000043.1"/>
</dbReference>
<organism evidence="3 4">
    <name type="scientific">Corallococcus exercitus</name>
    <dbReference type="NCBI Taxonomy" id="2316736"/>
    <lineage>
        <taxon>Bacteria</taxon>
        <taxon>Pseudomonadati</taxon>
        <taxon>Myxococcota</taxon>
        <taxon>Myxococcia</taxon>
        <taxon>Myxococcales</taxon>
        <taxon>Cystobacterineae</taxon>
        <taxon>Myxococcaceae</taxon>
        <taxon>Corallococcus</taxon>
    </lineage>
</organism>
<feature type="transmembrane region" description="Helical" evidence="1">
    <location>
        <begin position="215"/>
        <end position="231"/>
    </location>
</feature>
<dbReference type="InterPro" id="IPR052710">
    <property type="entry name" value="CAAX_protease"/>
</dbReference>
<feature type="transmembrane region" description="Helical" evidence="1">
    <location>
        <begin position="238"/>
        <end position="257"/>
    </location>
</feature>
<dbReference type="GO" id="GO:0008237">
    <property type="term" value="F:metallopeptidase activity"/>
    <property type="evidence" value="ECO:0007669"/>
    <property type="project" value="UniProtKB-KW"/>
</dbReference>
<dbReference type="Proteomes" id="UP000563426">
    <property type="component" value="Unassembled WGS sequence"/>
</dbReference>
<dbReference type="GO" id="GO:0006508">
    <property type="term" value="P:proteolysis"/>
    <property type="evidence" value="ECO:0007669"/>
    <property type="project" value="UniProtKB-KW"/>
</dbReference>
<protein>
    <submittedName>
        <fullName evidence="3">CPBP family intramembrane metalloprotease</fullName>
    </submittedName>
</protein>
<keyword evidence="4" id="KW-1185">Reference proteome</keyword>
<feature type="transmembrane region" description="Helical" evidence="1">
    <location>
        <begin position="115"/>
        <end position="142"/>
    </location>
</feature>
<feature type="transmembrane region" description="Helical" evidence="1">
    <location>
        <begin position="263"/>
        <end position="286"/>
    </location>
</feature>
<reference evidence="3 4" key="1">
    <citation type="submission" date="2020-05" db="EMBL/GenBank/DDBJ databases">
        <authorList>
            <person name="Whitworth D."/>
        </authorList>
    </citation>
    <scope>NUCLEOTIDE SEQUENCE [LARGE SCALE GENOMIC DNA]</scope>
    <source>
        <strain evidence="3 4">AB043B</strain>
    </source>
</reference>
<keyword evidence="1" id="KW-0812">Transmembrane</keyword>
<feature type="transmembrane region" description="Helical" evidence="1">
    <location>
        <begin position="193"/>
        <end position="209"/>
    </location>
</feature>
<keyword evidence="3" id="KW-0645">Protease</keyword>